<gene>
    <name evidence="3" type="primary">yqaA</name>
    <name evidence="3" type="ORF">NCTC8105_00912</name>
</gene>
<name>A0A377PHQ7_HAFAL</name>
<feature type="transmembrane region" description="Helical" evidence="1">
    <location>
        <begin position="86"/>
        <end position="108"/>
    </location>
</feature>
<dbReference type="AlphaFoldDB" id="A0A377PHQ7"/>
<protein>
    <submittedName>
        <fullName evidence="3">Inner membrane protein yqaA</fullName>
    </submittedName>
</protein>
<evidence type="ECO:0000256" key="1">
    <source>
        <dbReference type="SAM" id="Phobius"/>
    </source>
</evidence>
<accession>A0A377PHQ7</accession>
<reference evidence="3 4" key="1">
    <citation type="submission" date="2018-06" db="EMBL/GenBank/DDBJ databases">
        <authorList>
            <consortium name="Pathogen Informatics"/>
            <person name="Doyle S."/>
        </authorList>
    </citation>
    <scope>NUCLEOTIDE SEQUENCE [LARGE SCALE GENOMIC DNA]</scope>
    <source>
        <strain evidence="3 4">NCTC8105</strain>
    </source>
</reference>
<keyword evidence="1" id="KW-1133">Transmembrane helix</keyword>
<dbReference type="InterPro" id="IPR032816">
    <property type="entry name" value="VTT_dom"/>
</dbReference>
<dbReference type="EMBL" id="UGHP01000001">
    <property type="protein sequence ID" value="STQ78863.1"/>
    <property type="molecule type" value="Genomic_DNA"/>
</dbReference>
<dbReference type="PANTHER" id="PTHR42709:SF4">
    <property type="entry name" value="INNER MEMBRANE PROTEIN YQAA"/>
    <property type="match status" value="1"/>
</dbReference>
<keyword evidence="1" id="KW-0472">Membrane</keyword>
<dbReference type="Proteomes" id="UP000254821">
    <property type="component" value="Unassembled WGS sequence"/>
</dbReference>
<evidence type="ECO:0000313" key="3">
    <source>
        <dbReference type="EMBL" id="STQ78863.1"/>
    </source>
</evidence>
<organism evidence="3 4">
    <name type="scientific">Hafnia alvei</name>
    <dbReference type="NCBI Taxonomy" id="569"/>
    <lineage>
        <taxon>Bacteria</taxon>
        <taxon>Pseudomonadati</taxon>
        <taxon>Pseudomonadota</taxon>
        <taxon>Gammaproteobacteria</taxon>
        <taxon>Enterobacterales</taxon>
        <taxon>Hafniaceae</taxon>
        <taxon>Hafnia</taxon>
    </lineage>
</organism>
<evidence type="ECO:0000313" key="4">
    <source>
        <dbReference type="Proteomes" id="UP000254821"/>
    </source>
</evidence>
<sequence length="167" mass="17851">MSSLLTLGAMFASSFTSATLLPGNSEIVLTALLLAGQVSPWWLVLTAIVGNILGGLTNVIIGRLLSDMKPQRGLQLSLRWLQRYGAVTLLLSWVPIIGDLLCVLAGWLRMPWGTRSALSQYRESGALCGVSMADAAGYVMVVISESGNAQRQNMNAGSYYLISGRST</sequence>
<feature type="domain" description="VTT" evidence="2">
    <location>
        <begin position="32"/>
        <end position="113"/>
    </location>
</feature>
<evidence type="ECO:0000259" key="2">
    <source>
        <dbReference type="Pfam" id="PF09335"/>
    </source>
</evidence>
<dbReference type="InterPro" id="IPR051311">
    <property type="entry name" value="DedA_domain"/>
</dbReference>
<dbReference type="Pfam" id="PF09335">
    <property type="entry name" value="VTT_dom"/>
    <property type="match status" value="1"/>
</dbReference>
<keyword evidence="1" id="KW-0812">Transmembrane</keyword>
<proteinExistence type="predicted"/>
<dbReference type="GO" id="GO:0005886">
    <property type="term" value="C:plasma membrane"/>
    <property type="evidence" value="ECO:0007669"/>
    <property type="project" value="UniProtKB-ARBA"/>
</dbReference>
<feature type="transmembrane region" description="Helical" evidence="1">
    <location>
        <begin position="41"/>
        <end position="65"/>
    </location>
</feature>
<dbReference type="PANTHER" id="PTHR42709">
    <property type="entry name" value="ALKALINE PHOSPHATASE LIKE PROTEIN"/>
    <property type="match status" value="1"/>
</dbReference>